<evidence type="ECO:0000256" key="6">
    <source>
        <dbReference type="SAM" id="Phobius"/>
    </source>
</evidence>
<sequence>MASVADRPDSPEGRASAEGQQTSSVEVQTDLKRGLKMRHVNVFAIAGSIGSILIIYCILGSCVYTVMTAFAEMAIFAPMNKGFSGYATRFVDPALGFATGWNYFFGYSVLLANNLTATGLIMKY</sequence>
<proteinExistence type="predicted"/>
<feature type="region of interest" description="Disordered" evidence="5">
    <location>
        <begin position="1"/>
        <end position="26"/>
    </location>
</feature>
<evidence type="ECO:0000256" key="4">
    <source>
        <dbReference type="ARBA" id="ARBA00023136"/>
    </source>
</evidence>
<evidence type="ECO:0000256" key="5">
    <source>
        <dbReference type="SAM" id="MobiDB-lite"/>
    </source>
</evidence>
<feature type="compositionally biased region" description="Basic and acidic residues" evidence="5">
    <location>
        <begin position="1"/>
        <end position="12"/>
    </location>
</feature>
<keyword evidence="9" id="KW-1185">Reference proteome</keyword>
<dbReference type="EMBL" id="PKSG01000466">
    <property type="protein sequence ID" value="POR35122.1"/>
    <property type="molecule type" value="Genomic_DNA"/>
</dbReference>
<evidence type="ECO:0000313" key="9">
    <source>
        <dbReference type="Proteomes" id="UP000237481"/>
    </source>
</evidence>
<dbReference type="PANTHER" id="PTHR43341:SF9">
    <property type="entry name" value="DICARBOXYLIC AMINO ACID PERMEASE"/>
    <property type="match status" value="1"/>
</dbReference>
<accession>A0A2S4KY69</accession>
<evidence type="ECO:0000256" key="1">
    <source>
        <dbReference type="ARBA" id="ARBA00004141"/>
    </source>
</evidence>
<dbReference type="Proteomes" id="UP000237481">
    <property type="component" value="Unassembled WGS sequence"/>
</dbReference>
<dbReference type="Gene3D" id="1.20.1740.10">
    <property type="entry name" value="Amino acid/polyamine transporter I"/>
    <property type="match status" value="1"/>
</dbReference>
<dbReference type="GO" id="GO:0015171">
    <property type="term" value="F:amino acid transmembrane transporter activity"/>
    <property type="evidence" value="ECO:0007669"/>
    <property type="project" value="TreeGrafter"/>
</dbReference>
<feature type="domain" description="Amino acid permease/ SLC12A" evidence="7">
    <location>
        <begin position="45"/>
        <end position="124"/>
    </location>
</feature>
<keyword evidence="2 6" id="KW-0812">Transmembrane</keyword>
<organism evidence="8 9">
    <name type="scientific">Tolypocladium paradoxum</name>
    <dbReference type="NCBI Taxonomy" id="94208"/>
    <lineage>
        <taxon>Eukaryota</taxon>
        <taxon>Fungi</taxon>
        <taxon>Dikarya</taxon>
        <taxon>Ascomycota</taxon>
        <taxon>Pezizomycotina</taxon>
        <taxon>Sordariomycetes</taxon>
        <taxon>Hypocreomycetidae</taxon>
        <taxon>Hypocreales</taxon>
        <taxon>Ophiocordycipitaceae</taxon>
        <taxon>Tolypocladium</taxon>
    </lineage>
</organism>
<dbReference type="GO" id="GO:0016020">
    <property type="term" value="C:membrane"/>
    <property type="evidence" value="ECO:0007669"/>
    <property type="project" value="UniProtKB-SubCell"/>
</dbReference>
<evidence type="ECO:0000256" key="2">
    <source>
        <dbReference type="ARBA" id="ARBA00022692"/>
    </source>
</evidence>
<dbReference type="OrthoDB" id="3900342at2759"/>
<dbReference type="PANTHER" id="PTHR43341">
    <property type="entry name" value="AMINO ACID PERMEASE"/>
    <property type="match status" value="1"/>
</dbReference>
<evidence type="ECO:0000256" key="3">
    <source>
        <dbReference type="ARBA" id="ARBA00022989"/>
    </source>
</evidence>
<dbReference type="AlphaFoldDB" id="A0A2S4KY69"/>
<reference evidence="8 9" key="1">
    <citation type="submission" date="2018-01" db="EMBL/GenBank/DDBJ databases">
        <title>Harnessing the power of phylogenomics to disentangle the directionality and signatures of interkingdom host jumping in the parasitic fungal genus Tolypocladium.</title>
        <authorList>
            <person name="Quandt C.A."/>
            <person name="Patterson W."/>
            <person name="Spatafora J.W."/>
        </authorList>
    </citation>
    <scope>NUCLEOTIDE SEQUENCE [LARGE SCALE GENOMIC DNA]</scope>
    <source>
        <strain evidence="8 9">NRBC 100945</strain>
    </source>
</reference>
<comment type="subcellular location">
    <subcellularLocation>
        <location evidence="1">Membrane</location>
        <topology evidence="1">Multi-pass membrane protein</topology>
    </subcellularLocation>
</comment>
<name>A0A2S4KY69_9HYPO</name>
<evidence type="ECO:0000313" key="8">
    <source>
        <dbReference type="EMBL" id="POR35122.1"/>
    </source>
</evidence>
<gene>
    <name evidence="8" type="ORF">TPAR_04668</name>
</gene>
<dbReference type="Pfam" id="PF00324">
    <property type="entry name" value="AA_permease"/>
    <property type="match status" value="1"/>
</dbReference>
<comment type="caution">
    <text evidence="8">The sequence shown here is derived from an EMBL/GenBank/DDBJ whole genome shotgun (WGS) entry which is preliminary data.</text>
</comment>
<protein>
    <submittedName>
        <fullName evidence="8">Amino-acid permease</fullName>
    </submittedName>
</protein>
<dbReference type="InterPro" id="IPR050524">
    <property type="entry name" value="APC_YAT"/>
</dbReference>
<feature type="transmembrane region" description="Helical" evidence="6">
    <location>
        <begin position="42"/>
        <end position="67"/>
    </location>
</feature>
<evidence type="ECO:0000259" key="7">
    <source>
        <dbReference type="Pfam" id="PF00324"/>
    </source>
</evidence>
<keyword evidence="4 6" id="KW-0472">Membrane</keyword>
<keyword evidence="3 6" id="KW-1133">Transmembrane helix</keyword>
<dbReference type="STRING" id="94208.A0A2S4KY69"/>
<dbReference type="InterPro" id="IPR004841">
    <property type="entry name" value="AA-permease/SLC12A_dom"/>
</dbReference>